<keyword evidence="4 9" id="KW-0460">Magnesium</keyword>
<dbReference type="InterPro" id="IPR034291">
    <property type="entry name" value="TMP_synthase"/>
</dbReference>
<comment type="pathway">
    <text evidence="1 9 11">Cofactor biosynthesis; thiamine diphosphate biosynthesis; thiamine phosphate from 4-amino-2-methyl-5-diphosphomethylpyrimidine and 4-methyl-5-(2-phosphoethyl)-thiazole: step 1/1.</text>
</comment>
<comment type="cofactor">
    <cofactor evidence="9">
        <name>Mg(2+)</name>
        <dbReference type="ChEBI" id="CHEBI:18420"/>
    </cofactor>
    <text evidence="9">Binds 1 Mg(2+) ion per subunit.</text>
</comment>
<dbReference type="InterPro" id="IPR022998">
    <property type="entry name" value="ThiamineP_synth_TenI"/>
</dbReference>
<comment type="function">
    <text evidence="9">Condenses 4-methyl-5-(beta-hydroxyethyl)thiazole monophosphate (THZ-P) and 2-methyl-4-amino-5-hydroxymethyl pyrimidine pyrophosphate (HMP-PP) to form thiamine monophosphate (TMP).</text>
</comment>
<dbReference type="RefSeq" id="WP_204776724.1">
    <property type="nucleotide sequence ID" value="NZ_JACJJQ010000029.1"/>
</dbReference>
<feature type="binding site" evidence="9">
    <location>
        <position position="147"/>
    </location>
    <ligand>
        <name>4-amino-2-methyl-5-(diphosphooxymethyl)pyrimidine</name>
        <dbReference type="ChEBI" id="CHEBI:57841"/>
    </ligand>
</feature>
<dbReference type="EC" id="2.5.1.3" evidence="9"/>
<dbReference type="SUPFAM" id="SSF51391">
    <property type="entry name" value="Thiamin phosphate synthase"/>
    <property type="match status" value="1"/>
</dbReference>
<feature type="domain" description="Thiamine phosphate synthase/TenI" evidence="12">
    <location>
        <begin position="11"/>
        <end position="198"/>
    </location>
</feature>
<evidence type="ECO:0000256" key="8">
    <source>
        <dbReference type="ARBA" id="ARBA00047883"/>
    </source>
</evidence>
<comment type="catalytic activity">
    <reaction evidence="8 9 10">
        <text>2-[(2R,5Z)-2-carboxy-4-methylthiazol-5(2H)-ylidene]ethyl phosphate + 4-amino-2-methyl-5-(diphosphooxymethyl)pyrimidine + 2 H(+) = thiamine phosphate + CO2 + diphosphate</text>
        <dbReference type="Rhea" id="RHEA:47844"/>
        <dbReference type="ChEBI" id="CHEBI:15378"/>
        <dbReference type="ChEBI" id="CHEBI:16526"/>
        <dbReference type="ChEBI" id="CHEBI:33019"/>
        <dbReference type="ChEBI" id="CHEBI:37575"/>
        <dbReference type="ChEBI" id="CHEBI:57841"/>
        <dbReference type="ChEBI" id="CHEBI:62899"/>
        <dbReference type="EC" id="2.5.1.3"/>
    </reaction>
</comment>
<evidence type="ECO:0000313" key="13">
    <source>
        <dbReference type="EMBL" id="MBM6754423.1"/>
    </source>
</evidence>
<dbReference type="PANTHER" id="PTHR20857">
    <property type="entry name" value="THIAMINE-PHOSPHATE PYROPHOSPHORYLASE"/>
    <property type="match status" value="1"/>
</dbReference>
<keyword evidence="3 9" id="KW-0479">Metal-binding</keyword>
<feature type="binding site" evidence="9">
    <location>
        <position position="77"/>
    </location>
    <ligand>
        <name>4-amino-2-methyl-5-(diphosphooxymethyl)pyrimidine</name>
        <dbReference type="ChEBI" id="CHEBI:57841"/>
    </ligand>
</feature>
<evidence type="ECO:0000256" key="10">
    <source>
        <dbReference type="RuleBase" id="RU003826"/>
    </source>
</evidence>
<dbReference type="EMBL" id="JACJJQ010000029">
    <property type="protein sequence ID" value="MBM6754423.1"/>
    <property type="molecule type" value="Genomic_DNA"/>
</dbReference>
<reference evidence="13 14" key="1">
    <citation type="journal article" date="2021" name="Sci. Rep.">
        <title>The distribution of antibiotic resistance genes in chicken gut microbiota commensals.</title>
        <authorList>
            <person name="Juricova H."/>
            <person name="Matiasovicova J."/>
            <person name="Kubasova T."/>
            <person name="Cejkova D."/>
            <person name="Rychlik I."/>
        </authorList>
    </citation>
    <scope>NUCLEOTIDE SEQUENCE [LARGE SCALE GENOMIC DNA]</scope>
    <source>
        <strain evidence="13 14">An810</strain>
    </source>
</reference>
<keyword evidence="5 9" id="KW-0784">Thiamine biosynthesis</keyword>
<comment type="similarity">
    <text evidence="9 10">Belongs to the thiamine-phosphate synthase family.</text>
</comment>
<dbReference type="NCBIfam" id="TIGR00693">
    <property type="entry name" value="thiE"/>
    <property type="match status" value="1"/>
</dbReference>
<dbReference type="InterPro" id="IPR013785">
    <property type="entry name" value="Aldolase_TIM"/>
</dbReference>
<feature type="binding site" evidence="9">
    <location>
        <position position="78"/>
    </location>
    <ligand>
        <name>Mg(2+)</name>
        <dbReference type="ChEBI" id="CHEBI:18420"/>
    </ligand>
</feature>
<dbReference type="GO" id="GO:0004789">
    <property type="term" value="F:thiamine-phosphate diphosphorylase activity"/>
    <property type="evidence" value="ECO:0007669"/>
    <property type="project" value="UniProtKB-EC"/>
</dbReference>
<keyword evidence="14" id="KW-1185">Reference proteome</keyword>
<evidence type="ECO:0000256" key="4">
    <source>
        <dbReference type="ARBA" id="ARBA00022842"/>
    </source>
</evidence>
<evidence type="ECO:0000256" key="1">
    <source>
        <dbReference type="ARBA" id="ARBA00005165"/>
    </source>
</evidence>
<dbReference type="Pfam" id="PF02581">
    <property type="entry name" value="TMP-TENI"/>
    <property type="match status" value="1"/>
</dbReference>
<dbReference type="InterPro" id="IPR036206">
    <property type="entry name" value="ThiamineP_synth_sf"/>
</dbReference>
<dbReference type="PANTHER" id="PTHR20857:SF15">
    <property type="entry name" value="THIAMINE-PHOSPHATE SYNTHASE"/>
    <property type="match status" value="1"/>
</dbReference>
<feature type="binding site" evidence="9">
    <location>
        <position position="117"/>
    </location>
    <ligand>
        <name>4-amino-2-methyl-5-(diphosphooxymethyl)pyrimidine</name>
        <dbReference type="ChEBI" id="CHEBI:57841"/>
    </ligand>
</feature>
<feature type="binding site" evidence="9">
    <location>
        <position position="175"/>
    </location>
    <ligand>
        <name>2-[(2R,5Z)-2-carboxy-4-methylthiazol-5(2H)-ylidene]ethyl phosphate</name>
        <dbReference type="ChEBI" id="CHEBI:62899"/>
    </ligand>
</feature>
<gene>
    <name evidence="9" type="primary">thiE</name>
    <name evidence="13" type="ORF">H5993_06605</name>
</gene>
<feature type="binding site" evidence="9">
    <location>
        <begin position="195"/>
        <end position="196"/>
    </location>
    <ligand>
        <name>2-[(2R,5Z)-2-carboxy-4-methylthiazol-5(2H)-ylidene]ethyl phosphate</name>
        <dbReference type="ChEBI" id="CHEBI:62899"/>
    </ligand>
</feature>
<proteinExistence type="inferred from homology"/>
<feature type="binding site" evidence="9">
    <location>
        <begin position="42"/>
        <end position="46"/>
    </location>
    <ligand>
        <name>4-amino-2-methyl-5-(diphosphooxymethyl)pyrimidine</name>
        <dbReference type="ChEBI" id="CHEBI:57841"/>
    </ligand>
</feature>
<evidence type="ECO:0000256" key="3">
    <source>
        <dbReference type="ARBA" id="ARBA00022723"/>
    </source>
</evidence>
<dbReference type="Proteomes" id="UP000776629">
    <property type="component" value="Unassembled WGS sequence"/>
</dbReference>
<sequence>MKFKTEMLNAYLVGGSQDTESNPVKLLERVEIALKNGITMFQYREKGTGALQGLARQKLGHRLHNLCQRYHCPFVVDDDLVLALTLKADGIHVGQGDQAIRQVTKVAQQAGMFVGYSCNTKAEILQANQLTGIDYYGIGPIFPTQSKADADPVLGLQKLIELNQLAKKPIVAIGGISSNRLATVRQTGVAGIAVISQVLGSDDVALASRQLVGEKGLKN</sequence>
<evidence type="ECO:0000256" key="6">
    <source>
        <dbReference type="ARBA" id="ARBA00047334"/>
    </source>
</evidence>
<evidence type="ECO:0000259" key="12">
    <source>
        <dbReference type="Pfam" id="PF02581"/>
    </source>
</evidence>
<comment type="caution">
    <text evidence="13">The sequence shown here is derived from an EMBL/GenBank/DDBJ whole genome shotgun (WGS) entry which is preliminary data.</text>
</comment>
<evidence type="ECO:0000313" key="14">
    <source>
        <dbReference type="Proteomes" id="UP000776629"/>
    </source>
</evidence>
<feature type="binding site" evidence="9">
    <location>
        <position position="97"/>
    </location>
    <ligand>
        <name>Mg(2+)</name>
        <dbReference type="ChEBI" id="CHEBI:18420"/>
    </ligand>
</feature>
<accession>A0ABS2EPU8</accession>
<comment type="catalytic activity">
    <reaction evidence="7 9 10">
        <text>2-(2-carboxy-4-methylthiazol-5-yl)ethyl phosphate + 4-amino-2-methyl-5-(diphosphooxymethyl)pyrimidine + 2 H(+) = thiamine phosphate + CO2 + diphosphate</text>
        <dbReference type="Rhea" id="RHEA:47848"/>
        <dbReference type="ChEBI" id="CHEBI:15378"/>
        <dbReference type="ChEBI" id="CHEBI:16526"/>
        <dbReference type="ChEBI" id="CHEBI:33019"/>
        <dbReference type="ChEBI" id="CHEBI:37575"/>
        <dbReference type="ChEBI" id="CHEBI:57841"/>
        <dbReference type="ChEBI" id="CHEBI:62890"/>
        <dbReference type="EC" id="2.5.1.3"/>
    </reaction>
</comment>
<feature type="binding site" evidence="9">
    <location>
        <begin position="144"/>
        <end position="146"/>
    </location>
    <ligand>
        <name>2-[(2R,5Z)-2-carboxy-4-methylthiazol-5(2H)-ylidene]ethyl phosphate</name>
        <dbReference type="ChEBI" id="CHEBI:62899"/>
    </ligand>
</feature>
<evidence type="ECO:0000256" key="11">
    <source>
        <dbReference type="RuleBase" id="RU004253"/>
    </source>
</evidence>
<dbReference type="Gene3D" id="3.20.20.70">
    <property type="entry name" value="Aldolase class I"/>
    <property type="match status" value="1"/>
</dbReference>
<organism evidence="13 14">
    <name type="scientific">Limosilactobacillus alvi</name>
    <dbReference type="NCBI Taxonomy" id="990412"/>
    <lineage>
        <taxon>Bacteria</taxon>
        <taxon>Bacillati</taxon>
        <taxon>Bacillota</taxon>
        <taxon>Bacilli</taxon>
        <taxon>Lactobacillales</taxon>
        <taxon>Lactobacillaceae</taxon>
        <taxon>Limosilactobacillus</taxon>
    </lineage>
</organism>
<evidence type="ECO:0000256" key="9">
    <source>
        <dbReference type="HAMAP-Rule" id="MF_00097"/>
    </source>
</evidence>
<evidence type="ECO:0000256" key="2">
    <source>
        <dbReference type="ARBA" id="ARBA00022679"/>
    </source>
</evidence>
<protein>
    <recommendedName>
        <fullName evidence="9">Thiamine-phosphate synthase</fullName>
        <shortName evidence="9">TP synthase</shortName>
        <shortName evidence="9">TPS</shortName>
        <ecNumber evidence="9">2.5.1.3</ecNumber>
    </recommendedName>
    <alternativeName>
        <fullName evidence="9">Thiamine-phosphate pyrophosphorylase</fullName>
        <shortName evidence="9">TMP pyrophosphorylase</shortName>
        <shortName evidence="9">TMP-PPase</shortName>
    </alternativeName>
</protein>
<comment type="catalytic activity">
    <reaction evidence="6 9 10">
        <text>4-methyl-5-(2-phosphooxyethyl)-thiazole + 4-amino-2-methyl-5-(diphosphooxymethyl)pyrimidine + H(+) = thiamine phosphate + diphosphate</text>
        <dbReference type="Rhea" id="RHEA:22328"/>
        <dbReference type="ChEBI" id="CHEBI:15378"/>
        <dbReference type="ChEBI" id="CHEBI:33019"/>
        <dbReference type="ChEBI" id="CHEBI:37575"/>
        <dbReference type="ChEBI" id="CHEBI:57841"/>
        <dbReference type="ChEBI" id="CHEBI:58296"/>
        <dbReference type="EC" id="2.5.1.3"/>
    </reaction>
</comment>
<name>A0ABS2EPU8_9LACO</name>
<keyword evidence="2 9" id="KW-0808">Transferase</keyword>
<dbReference type="CDD" id="cd00564">
    <property type="entry name" value="TMP_TenI"/>
    <property type="match status" value="1"/>
</dbReference>
<evidence type="ECO:0000256" key="5">
    <source>
        <dbReference type="ARBA" id="ARBA00022977"/>
    </source>
</evidence>
<dbReference type="HAMAP" id="MF_00097">
    <property type="entry name" value="TMP_synthase"/>
    <property type="match status" value="1"/>
</dbReference>
<evidence type="ECO:0000256" key="7">
    <source>
        <dbReference type="ARBA" id="ARBA00047851"/>
    </source>
</evidence>